<feature type="transmembrane region" description="Helical" evidence="1">
    <location>
        <begin position="104"/>
        <end position="124"/>
    </location>
</feature>
<evidence type="ECO:0000313" key="3">
    <source>
        <dbReference type="Proteomes" id="UP001620460"/>
    </source>
</evidence>
<feature type="transmembrane region" description="Helical" evidence="1">
    <location>
        <begin position="56"/>
        <end position="73"/>
    </location>
</feature>
<dbReference type="Proteomes" id="UP001620460">
    <property type="component" value="Unassembled WGS sequence"/>
</dbReference>
<feature type="transmembrane region" description="Helical" evidence="1">
    <location>
        <begin position="21"/>
        <end position="44"/>
    </location>
</feature>
<evidence type="ECO:0000313" key="2">
    <source>
        <dbReference type="EMBL" id="MFK2905222.1"/>
    </source>
</evidence>
<protein>
    <submittedName>
        <fullName evidence="2">MerC domain-containing protein</fullName>
    </submittedName>
</protein>
<accession>A0ABW8JVN4</accession>
<reference evidence="2 3" key="1">
    <citation type="submission" date="2020-10" db="EMBL/GenBank/DDBJ databases">
        <title>Phylogeny of dyella-like bacteria.</title>
        <authorList>
            <person name="Fu J."/>
        </authorList>
    </citation>
    <scope>NUCLEOTIDE SEQUENCE [LARGE SCALE GENOMIC DNA]</scope>
    <source>
        <strain evidence="2 3">Gsoil3046</strain>
    </source>
</reference>
<keyword evidence="3" id="KW-1185">Reference proteome</keyword>
<proteinExistence type="predicted"/>
<keyword evidence="1" id="KW-1133">Transmembrane helix</keyword>
<dbReference type="Pfam" id="PF03203">
    <property type="entry name" value="MerC"/>
    <property type="match status" value="1"/>
</dbReference>
<dbReference type="RefSeq" id="WP_404634522.1">
    <property type="nucleotide sequence ID" value="NZ_JADIKM010000004.1"/>
</dbReference>
<dbReference type="EMBL" id="JADIKM010000004">
    <property type="protein sequence ID" value="MFK2905222.1"/>
    <property type="molecule type" value="Genomic_DNA"/>
</dbReference>
<keyword evidence="1" id="KW-0472">Membrane</keyword>
<gene>
    <name evidence="2" type="ORF">ISP17_14760</name>
</gene>
<keyword evidence="1" id="KW-0812">Transmembrane</keyword>
<comment type="caution">
    <text evidence="2">The sequence shown here is derived from an EMBL/GenBank/DDBJ whole genome shotgun (WGS) entry which is preliminary data.</text>
</comment>
<dbReference type="InterPro" id="IPR004891">
    <property type="entry name" value="Mercury-R_MerC"/>
</dbReference>
<evidence type="ECO:0000256" key="1">
    <source>
        <dbReference type="SAM" id="Phobius"/>
    </source>
</evidence>
<organism evidence="2 3">
    <name type="scientific">Dyella ginsengisoli</name>
    <dbReference type="NCBI Taxonomy" id="363848"/>
    <lineage>
        <taxon>Bacteria</taxon>
        <taxon>Pseudomonadati</taxon>
        <taxon>Pseudomonadota</taxon>
        <taxon>Gammaproteobacteria</taxon>
        <taxon>Lysobacterales</taxon>
        <taxon>Rhodanobacteraceae</taxon>
        <taxon>Dyella</taxon>
    </lineage>
</organism>
<name>A0ABW8JVN4_9GAMM</name>
<feature type="transmembrane region" description="Helical" evidence="1">
    <location>
        <begin position="80"/>
        <end position="98"/>
    </location>
</feature>
<sequence>MDSESSGKSFWWHVADRIGTAASFLCAIHCALLPFVLTLLPFIGLEFLASHTFERIFVMFACALALFSLGRGYRRHRVAQPLTIALPALALLLAGVTVAESGSIVLHSVMVTIGGLLLAFAHFLNLRADRLYDHVHGPNCAH</sequence>